<evidence type="ECO:0000313" key="3">
    <source>
        <dbReference type="EMBL" id="QUT06758.1"/>
    </source>
</evidence>
<dbReference type="KEGG" id="spph:KFK14_04760"/>
<evidence type="ECO:0000259" key="2">
    <source>
        <dbReference type="Pfam" id="PF00857"/>
    </source>
</evidence>
<gene>
    <name evidence="3" type="ORF">KFK14_04760</name>
</gene>
<dbReference type="Gene3D" id="3.40.50.850">
    <property type="entry name" value="Isochorismatase-like"/>
    <property type="match status" value="1"/>
</dbReference>
<evidence type="ECO:0000313" key="4">
    <source>
        <dbReference type="Proteomes" id="UP000681425"/>
    </source>
</evidence>
<keyword evidence="1 3" id="KW-0378">Hydrolase</keyword>
<accession>A0A975K8I2</accession>
<organism evidence="3 4">
    <name type="scientific">Sphingobium phenoxybenzoativorans</name>
    <dbReference type="NCBI Taxonomy" id="1592790"/>
    <lineage>
        <taxon>Bacteria</taxon>
        <taxon>Pseudomonadati</taxon>
        <taxon>Pseudomonadota</taxon>
        <taxon>Alphaproteobacteria</taxon>
        <taxon>Sphingomonadales</taxon>
        <taxon>Sphingomonadaceae</taxon>
        <taxon>Sphingobium</taxon>
    </lineage>
</organism>
<keyword evidence="4" id="KW-1185">Reference proteome</keyword>
<protein>
    <submittedName>
        <fullName evidence="3">Cysteine hydrolase</fullName>
    </submittedName>
</protein>
<dbReference type="SUPFAM" id="SSF52499">
    <property type="entry name" value="Isochorismatase-like hydrolases"/>
    <property type="match status" value="1"/>
</dbReference>
<dbReference type="AlphaFoldDB" id="A0A975K8I2"/>
<dbReference type="PANTHER" id="PTHR43540">
    <property type="entry name" value="PEROXYUREIDOACRYLATE/UREIDOACRYLATE AMIDOHYDROLASE-RELATED"/>
    <property type="match status" value="1"/>
</dbReference>
<dbReference type="PANTHER" id="PTHR43540:SF6">
    <property type="entry name" value="ISOCHORISMATASE-LIKE DOMAIN-CONTAINING PROTEIN"/>
    <property type="match status" value="1"/>
</dbReference>
<proteinExistence type="predicted"/>
<dbReference type="CDD" id="cd00431">
    <property type="entry name" value="cysteine_hydrolases"/>
    <property type="match status" value="1"/>
</dbReference>
<feature type="domain" description="Isochorismatase-like" evidence="2">
    <location>
        <begin position="46"/>
        <end position="229"/>
    </location>
</feature>
<evidence type="ECO:0000256" key="1">
    <source>
        <dbReference type="ARBA" id="ARBA00022801"/>
    </source>
</evidence>
<dbReference type="InterPro" id="IPR036380">
    <property type="entry name" value="Isochorismatase-like_sf"/>
</dbReference>
<sequence length="243" mass="25893">MQSIKNSAKSGHNQPLIPYIAYIYGEGMNLTEPKRLRGLDRGERCALLISECQTAVIDPKVAMFKDLANAAQARALPTKISALAHRCRNADIPVVHCIVRLLLGGKTATANSPIHSIMRKSPFLHRDHPASGIHPGIEVDPSDIISDRAHGITAFHDSGLETALRALNVETLILTGVSTNIALIGASIEAVNRGFSVVIAEDCTAGATPETHAHSIEQTLPILGTVCSTGAIMPYIRNQTGVS</sequence>
<dbReference type="InterPro" id="IPR000868">
    <property type="entry name" value="Isochorismatase-like_dom"/>
</dbReference>
<dbReference type="Proteomes" id="UP000681425">
    <property type="component" value="Chromosome"/>
</dbReference>
<dbReference type="EMBL" id="CP073910">
    <property type="protein sequence ID" value="QUT06758.1"/>
    <property type="molecule type" value="Genomic_DNA"/>
</dbReference>
<dbReference type="Pfam" id="PF00857">
    <property type="entry name" value="Isochorismatase"/>
    <property type="match status" value="1"/>
</dbReference>
<dbReference type="InterPro" id="IPR050272">
    <property type="entry name" value="Isochorismatase-like_hydrls"/>
</dbReference>
<dbReference type="GO" id="GO:0016787">
    <property type="term" value="F:hydrolase activity"/>
    <property type="evidence" value="ECO:0007669"/>
    <property type="project" value="UniProtKB-KW"/>
</dbReference>
<reference evidence="3" key="1">
    <citation type="submission" date="2021-04" db="EMBL/GenBank/DDBJ databases">
        <title>Isolation of p-tert-butylphenol degrading bacteria Sphingobium phenoxybenzoativorans Tas13 from active sludge.</title>
        <authorList>
            <person name="Li Y."/>
        </authorList>
    </citation>
    <scope>NUCLEOTIDE SEQUENCE</scope>
    <source>
        <strain evidence="3">Tas13</strain>
    </source>
</reference>
<name>A0A975K8I2_9SPHN</name>
<dbReference type="RefSeq" id="WP_212610058.1">
    <property type="nucleotide sequence ID" value="NZ_CP073910.1"/>
</dbReference>